<accession>A0A9W9V7K8</accession>
<dbReference type="EMBL" id="JAPZBT010000002">
    <property type="protein sequence ID" value="KAJ5371727.1"/>
    <property type="molecule type" value="Genomic_DNA"/>
</dbReference>
<evidence type="ECO:0000313" key="2">
    <source>
        <dbReference type="Proteomes" id="UP001147752"/>
    </source>
</evidence>
<sequence>MCHCGGFWRNWTIQSGDNLQDVIDPRGVVEWECRSNPNNTTLNDDRALKGYKVRTWRVWGESGKEYHRQVNARGKAEKGEFADRKKKGKALDDAPVEIENMENVTEVGKHDLEYSQTGCSSPPYSAAPHTAILQPAVAKEAVRIRQHRVFTPSFVCRKFGQLWIFDSAVSKLLDEDHSPAWNEQAAASELRNVRKTRLYELIMTTAMCMIIGEREKRNTLLLLLIIAAAGG</sequence>
<evidence type="ECO:0000313" key="1">
    <source>
        <dbReference type="EMBL" id="KAJ5371727.1"/>
    </source>
</evidence>
<gene>
    <name evidence="1" type="ORF">N7517_003733</name>
</gene>
<dbReference type="Proteomes" id="UP001147752">
    <property type="component" value="Unassembled WGS sequence"/>
</dbReference>
<protein>
    <submittedName>
        <fullName evidence="1">Uncharacterized protein</fullName>
    </submittedName>
</protein>
<dbReference type="OrthoDB" id="3924768at2759"/>
<dbReference type="AlphaFoldDB" id="A0A9W9V7K8"/>
<dbReference type="GeneID" id="81460646"/>
<comment type="caution">
    <text evidence="1">The sequence shown here is derived from an EMBL/GenBank/DDBJ whole genome shotgun (WGS) entry which is preliminary data.</text>
</comment>
<reference evidence="1" key="1">
    <citation type="submission" date="2022-12" db="EMBL/GenBank/DDBJ databases">
        <authorList>
            <person name="Petersen C."/>
        </authorList>
    </citation>
    <scope>NUCLEOTIDE SEQUENCE</scope>
    <source>
        <strain evidence="1">IBT 3081</strain>
    </source>
</reference>
<keyword evidence="2" id="KW-1185">Reference proteome</keyword>
<organism evidence="1 2">
    <name type="scientific">Penicillium concentricum</name>
    <dbReference type="NCBI Taxonomy" id="293559"/>
    <lineage>
        <taxon>Eukaryota</taxon>
        <taxon>Fungi</taxon>
        <taxon>Dikarya</taxon>
        <taxon>Ascomycota</taxon>
        <taxon>Pezizomycotina</taxon>
        <taxon>Eurotiomycetes</taxon>
        <taxon>Eurotiomycetidae</taxon>
        <taxon>Eurotiales</taxon>
        <taxon>Aspergillaceae</taxon>
        <taxon>Penicillium</taxon>
    </lineage>
</organism>
<feature type="non-terminal residue" evidence="1">
    <location>
        <position position="1"/>
    </location>
</feature>
<proteinExistence type="predicted"/>
<name>A0A9W9V7K8_9EURO</name>
<dbReference type="RefSeq" id="XP_056577713.1">
    <property type="nucleotide sequence ID" value="XM_056721463.1"/>
</dbReference>
<reference evidence="1" key="2">
    <citation type="journal article" date="2023" name="IMA Fungus">
        <title>Comparative genomic study of the Penicillium genus elucidates a diverse pangenome and 15 lateral gene transfer events.</title>
        <authorList>
            <person name="Petersen C."/>
            <person name="Sorensen T."/>
            <person name="Nielsen M.R."/>
            <person name="Sondergaard T.E."/>
            <person name="Sorensen J.L."/>
            <person name="Fitzpatrick D.A."/>
            <person name="Frisvad J.C."/>
            <person name="Nielsen K.L."/>
        </authorList>
    </citation>
    <scope>NUCLEOTIDE SEQUENCE</scope>
    <source>
        <strain evidence="1">IBT 3081</strain>
    </source>
</reference>